<reference evidence="1" key="1">
    <citation type="journal article" date="2023" name="Mol. Ecol. Resour.">
        <title>Chromosome-level genome assembly of a triploid poplar Populus alba 'Berolinensis'.</title>
        <authorList>
            <person name="Chen S."/>
            <person name="Yu Y."/>
            <person name="Wang X."/>
            <person name="Wang S."/>
            <person name="Zhang T."/>
            <person name="Zhou Y."/>
            <person name="He R."/>
            <person name="Meng N."/>
            <person name="Wang Y."/>
            <person name="Liu W."/>
            <person name="Liu Z."/>
            <person name="Liu J."/>
            <person name="Guo Q."/>
            <person name="Huang H."/>
            <person name="Sederoff R.R."/>
            <person name="Wang G."/>
            <person name="Qu G."/>
            <person name="Chen S."/>
        </authorList>
    </citation>
    <scope>NUCLEOTIDE SEQUENCE</scope>
    <source>
        <strain evidence="1">SC-2020</strain>
    </source>
</reference>
<proteinExistence type="predicted"/>
<accession>A0AAD6M0N0</accession>
<name>A0AAD6M0N0_9ROSI</name>
<evidence type="ECO:0000313" key="1">
    <source>
        <dbReference type="EMBL" id="KAJ6976738.1"/>
    </source>
</evidence>
<dbReference type="EMBL" id="JAQIZT010000012">
    <property type="protein sequence ID" value="KAJ6976738.1"/>
    <property type="molecule type" value="Genomic_DNA"/>
</dbReference>
<comment type="caution">
    <text evidence="1">The sequence shown here is derived from an EMBL/GenBank/DDBJ whole genome shotgun (WGS) entry which is preliminary data.</text>
</comment>
<keyword evidence="2" id="KW-1185">Reference proteome</keyword>
<gene>
    <name evidence="1" type="ORF">NC653_028797</name>
</gene>
<sequence length="43" mass="4579">MLFDEDPPTRIVIYSDGDSHALCNVISCSSGARVLIVPACLSI</sequence>
<dbReference type="AlphaFoldDB" id="A0AAD6M0N0"/>
<organism evidence="1 2">
    <name type="scientific">Populus alba x Populus x berolinensis</name>
    <dbReference type="NCBI Taxonomy" id="444605"/>
    <lineage>
        <taxon>Eukaryota</taxon>
        <taxon>Viridiplantae</taxon>
        <taxon>Streptophyta</taxon>
        <taxon>Embryophyta</taxon>
        <taxon>Tracheophyta</taxon>
        <taxon>Spermatophyta</taxon>
        <taxon>Magnoliopsida</taxon>
        <taxon>eudicotyledons</taxon>
        <taxon>Gunneridae</taxon>
        <taxon>Pentapetalae</taxon>
        <taxon>rosids</taxon>
        <taxon>fabids</taxon>
        <taxon>Malpighiales</taxon>
        <taxon>Salicaceae</taxon>
        <taxon>Saliceae</taxon>
        <taxon>Populus</taxon>
    </lineage>
</organism>
<dbReference type="Proteomes" id="UP001164929">
    <property type="component" value="Chromosome 12"/>
</dbReference>
<evidence type="ECO:0000313" key="2">
    <source>
        <dbReference type="Proteomes" id="UP001164929"/>
    </source>
</evidence>
<protein>
    <submittedName>
        <fullName evidence="1">Uncharacterized protein</fullName>
    </submittedName>
</protein>